<comment type="subcellular location">
    <subcellularLocation>
        <location evidence="8">Cytoplasm</location>
    </subcellularLocation>
</comment>
<keyword evidence="12" id="KW-1185">Reference proteome</keyword>
<dbReference type="NCBIfam" id="TIGR00589">
    <property type="entry name" value="ogt"/>
    <property type="match status" value="1"/>
</dbReference>
<dbReference type="RefSeq" id="WP_307148704.1">
    <property type="nucleotide sequence ID" value="NZ_JAUSTU010000001.1"/>
</dbReference>
<evidence type="ECO:0000256" key="6">
    <source>
        <dbReference type="ARBA" id="ARBA00023204"/>
    </source>
</evidence>
<dbReference type="InterPro" id="IPR036631">
    <property type="entry name" value="MGMT_N_sf"/>
</dbReference>
<comment type="caution">
    <text evidence="11">The sequence shown here is derived from an EMBL/GenBank/DDBJ whole genome shotgun (WGS) entry which is preliminary data.</text>
</comment>
<name>A0ABT9UZG8_9BACL</name>
<dbReference type="PROSITE" id="PS00374">
    <property type="entry name" value="MGMT"/>
    <property type="match status" value="1"/>
</dbReference>
<evidence type="ECO:0000259" key="9">
    <source>
        <dbReference type="Pfam" id="PF01035"/>
    </source>
</evidence>
<evidence type="ECO:0000256" key="3">
    <source>
        <dbReference type="ARBA" id="ARBA00022603"/>
    </source>
</evidence>
<evidence type="ECO:0000259" key="10">
    <source>
        <dbReference type="Pfam" id="PF02870"/>
    </source>
</evidence>
<dbReference type="InterPro" id="IPR014048">
    <property type="entry name" value="MethylDNA_cys_MeTrfase_DNA-bd"/>
</dbReference>
<comment type="function">
    <text evidence="8">Involved in the cellular defense against the biological effects of O6-methylguanine (O6-MeG) and O4-methylthymine (O4-MeT) in DNA. Repairs the methylated nucleobase in DNA by stoichiometrically transferring the methyl group to a cysteine residue in the enzyme. This is a suicide reaction: the enzyme is irreversibly inactivated.</text>
</comment>
<evidence type="ECO:0000256" key="5">
    <source>
        <dbReference type="ARBA" id="ARBA00022763"/>
    </source>
</evidence>
<dbReference type="Pfam" id="PF02870">
    <property type="entry name" value="Methyltransf_1N"/>
    <property type="match status" value="1"/>
</dbReference>
<keyword evidence="3 8" id="KW-0489">Methyltransferase</keyword>
<evidence type="ECO:0000256" key="4">
    <source>
        <dbReference type="ARBA" id="ARBA00022679"/>
    </source>
</evidence>
<comment type="catalytic activity">
    <reaction evidence="1 8">
        <text>a 4-O-methyl-thymidine in DNA + L-cysteinyl-[protein] = a thymidine in DNA + S-methyl-L-cysteinyl-[protein]</text>
        <dbReference type="Rhea" id="RHEA:53428"/>
        <dbReference type="Rhea" id="RHEA-COMP:10131"/>
        <dbReference type="Rhea" id="RHEA-COMP:10132"/>
        <dbReference type="Rhea" id="RHEA-COMP:13555"/>
        <dbReference type="Rhea" id="RHEA-COMP:13556"/>
        <dbReference type="ChEBI" id="CHEBI:29950"/>
        <dbReference type="ChEBI" id="CHEBI:82612"/>
        <dbReference type="ChEBI" id="CHEBI:137386"/>
        <dbReference type="ChEBI" id="CHEBI:137387"/>
        <dbReference type="EC" id="2.1.1.63"/>
    </reaction>
</comment>
<keyword evidence="6 8" id="KW-0234">DNA repair</keyword>
<protein>
    <recommendedName>
        <fullName evidence="8">Methylated-DNA--protein-cysteine methyltransferase</fullName>
        <ecNumber evidence="8">2.1.1.63</ecNumber>
    </recommendedName>
    <alternativeName>
        <fullName evidence="8">6-O-methylguanine-DNA methyltransferase</fullName>
        <shortName evidence="8">MGMT</shortName>
    </alternativeName>
    <alternativeName>
        <fullName evidence="8">O-6-methylguanine-DNA-alkyltransferase</fullName>
    </alternativeName>
</protein>
<dbReference type="PANTHER" id="PTHR10815">
    <property type="entry name" value="METHYLATED-DNA--PROTEIN-CYSTEINE METHYLTRANSFERASE"/>
    <property type="match status" value="1"/>
</dbReference>
<dbReference type="EMBL" id="JAUSTU010000001">
    <property type="protein sequence ID" value="MDQ0154090.1"/>
    <property type="molecule type" value="Genomic_DNA"/>
</dbReference>
<dbReference type="Gene3D" id="1.10.10.10">
    <property type="entry name" value="Winged helix-like DNA-binding domain superfamily/Winged helix DNA-binding domain"/>
    <property type="match status" value="1"/>
</dbReference>
<sequence>MKEYTSIQTIIGELYIVIEDERIVAIHMGEEDFLQSENPSHMTNNRNHPLLNEASRQLQEYLSGKRSEFDLPLKVEGTEFQMKVWKQLQSIPYGKTSSYQDVAAAIGNEKAVRAIGQANKANRLPIIIPCHRVIGKNQSLTGYAGKRINIKEELLLIEGAPFKK</sequence>
<dbReference type="EC" id="2.1.1.63" evidence="8"/>
<gene>
    <name evidence="11" type="ORF">J2S07_000388</name>
</gene>
<dbReference type="InterPro" id="IPR036217">
    <property type="entry name" value="MethylDNA_cys_MeTrfase_DNAb"/>
</dbReference>
<dbReference type="HAMAP" id="MF_00772">
    <property type="entry name" value="OGT"/>
    <property type="match status" value="1"/>
</dbReference>
<dbReference type="InterPro" id="IPR023546">
    <property type="entry name" value="MGMT"/>
</dbReference>
<dbReference type="InterPro" id="IPR036388">
    <property type="entry name" value="WH-like_DNA-bd_sf"/>
</dbReference>
<dbReference type="InterPro" id="IPR008332">
    <property type="entry name" value="MethylG_MeTrfase_N"/>
</dbReference>
<evidence type="ECO:0000256" key="7">
    <source>
        <dbReference type="ARBA" id="ARBA00049348"/>
    </source>
</evidence>
<dbReference type="InterPro" id="IPR001497">
    <property type="entry name" value="MethylDNA_cys_MeTrfase_AS"/>
</dbReference>
<evidence type="ECO:0000256" key="2">
    <source>
        <dbReference type="ARBA" id="ARBA00022490"/>
    </source>
</evidence>
<keyword evidence="5 8" id="KW-0227">DNA damage</keyword>
<dbReference type="Pfam" id="PF01035">
    <property type="entry name" value="DNA_binding_1"/>
    <property type="match status" value="1"/>
</dbReference>
<feature type="domain" description="Methylguanine DNA methyltransferase ribonuclease-like" evidence="10">
    <location>
        <begin position="4"/>
        <end position="74"/>
    </location>
</feature>
<keyword evidence="4 8" id="KW-0808">Transferase</keyword>
<comment type="miscellaneous">
    <text evidence="8">This enzyme catalyzes only one turnover and therefore is not strictly catalytic. According to one definition, an enzyme is a biocatalyst that acts repeatedly and over many reaction cycles.</text>
</comment>
<evidence type="ECO:0000256" key="8">
    <source>
        <dbReference type="HAMAP-Rule" id="MF_00772"/>
    </source>
</evidence>
<dbReference type="SUPFAM" id="SSF53155">
    <property type="entry name" value="Methylated DNA-protein cysteine methyltransferase domain"/>
    <property type="match status" value="1"/>
</dbReference>
<proteinExistence type="inferred from homology"/>
<comment type="similarity">
    <text evidence="8">Belongs to the MGMT family.</text>
</comment>
<keyword evidence="2 8" id="KW-0963">Cytoplasm</keyword>
<feature type="active site" description="Nucleophile; methyl group acceptor" evidence="8">
    <location>
        <position position="130"/>
    </location>
</feature>
<dbReference type="SUPFAM" id="SSF46767">
    <property type="entry name" value="Methylated DNA-protein cysteine methyltransferase, C-terminal domain"/>
    <property type="match status" value="1"/>
</dbReference>
<dbReference type="PANTHER" id="PTHR10815:SF5">
    <property type="entry name" value="METHYLATED-DNA--PROTEIN-CYSTEINE METHYLTRANSFERASE"/>
    <property type="match status" value="1"/>
</dbReference>
<dbReference type="CDD" id="cd06445">
    <property type="entry name" value="ATase"/>
    <property type="match status" value="1"/>
</dbReference>
<evidence type="ECO:0000313" key="11">
    <source>
        <dbReference type="EMBL" id="MDQ0154090.1"/>
    </source>
</evidence>
<dbReference type="Gene3D" id="3.30.160.70">
    <property type="entry name" value="Methylated DNA-protein cysteine methyltransferase domain"/>
    <property type="match status" value="1"/>
</dbReference>
<dbReference type="GO" id="GO:0032259">
    <property type="term" value="P:methylation"/>
    <property type="evidence" value="ECO:0007669"/>
    <property type="project" value="UniProtKB-KW"/>
</dbReference>
<organism evidence="11 12">
    <name type="scientific">Anoxybacillus andreesenii</name>
    <dbReference type="NCBI Taxonomy" id="1325932"/>
    <lineage>
        <taxon>Bacteria</taxon>
        <taxon>Bacillati</taxon>
        <taxon>Bacillota</taxon>
        <taxon>Bacilli</taxon>
        <taxon>Bacillales</taxon>
        <taxon>Anoxybacillaceae</taxon>
        <taxon>Anoxybacillus</taxon>
    </lineage>
</organism>
<feature type="domain" description="Methylated-DNA-[protein]-cysteine S-methyltransferase DNA binding" evidence="9">
    <location>
        <begin position="79"/>
        <end position="159"/>
    </location>
</feature>
<reference evidence="11 12" key="1">
    <citation type="submission" date="2023-07" db="EMBL/GenBank/DDBJ databases">
        <title>Genomic Encyclopedia of Type Strains, Phase IV (KMG-IV): sequencing the most valuable type-strain genomes for metagenomic binning, comparative biology and taxonomic classification.</title>
        <authorList>
            <person name="Goeker M."/>
        </authorList>
    </citation>
    <scope>NUCLEOTIDE SEQUENCE [LARGE SCALE GENOMIC DNA]</scope>
    <source>
        <strain evidence="11 12">DSM 23948</strain>
    </source>
</reference>
<comment type="catalytic activity">
    <reaction evidence="7 8">
        <text>a 6-O-methyl-2'-deoxyguanosine in DNA + L-cysteinyl-[protein] = S-methyl-L-cysteinyl-[protein] + a 2'-deoxyguanosine in DNA</text>
        <dbReference type="Rhea" id="RHEA:24000"/>
        <dbReference type="Rhea" id="RHEA-COMP:10131"/>
        <dbReference type="Rhea" id="RHEA-COMP:10132"/>
        <dbReference type="Rhea" id="RHEA-COMP:11367"/>
        <dbReference type="Rhea" id="RHEA-COMP:11368"/>
        <dbReference type="ChEBI" id="CHEBI:29950"/>
        <dbReference type="ChEBI" id="CHEBI:82612"/>
        <dbReference type="ChEBI" id="CHEBI:85445"/>
        <dbReference type="ChEBI" id="CHEBI:85448"/>
        <dbReference type="EC" id="2.1.1.63"/>
    </reaction>
</comment>
<accession>A0ABT9UZG8</accession>
<evidence type="ECO:0000313" key="12">
    <source>
        <dbReference type="Proteomes" id="UP001231362"/>
    </source>
</evidence>
<evidence type="ECO:0000256" key="1">
    <source>
        <dbReference type="ARBA" id="ARBA00001286"/>
    </source>
</evidence>
<dbReference type="Proteomes" id="UP001231362">
    <property type="component" value="Unassembled WGS sequence"/>
</dbReference>
<dbReference type="GO" id="GO:0003908">
    <property type="term" value="F:methylated-DNA-[protein]-cysteine S-methyltransferase activity"/>
    <property type="evidence" value="ECO:0007669"/>
    <property type="project" value="UniProtKB-EC"/>
</dbReference>